<dbReference type="AlphaFoldDB" id="A0A4R2L2E8"/>
<gene>
    <name evidence="1" type="ORF">EV214_10522</name>
</gene>
<dbReference type="EMBL" id="SLWV01000005">
    <property type="protein sequence ID" value="TCO77926.1"/>
    <property type="molecule type" value="Genomic_DNA"/>
</dbReference>
<protein>
    <submittedName>
        <fullName evidence="1">Uncharacterized protein</fullName>
    </submittedName>
</protein>
<reference evidence="1 2" key="1">
    <citation type="submission" date="2019-03" db="EMBL/GenBank/DDBJ databases">
        <title>Genomic Encyclopedia of Type Strains, Phase IV (KMG-IV): sequencing the most valuable type-strain genomes for metagenomic binning, comparative biology and taxonomic classification.</title>
        <authorList>
            <person name="Goeker M."/>
        </authorList>
    </citation>
    <scope>NUCLEOTIDE SEQUENCE [LARGE SCALE GENOMIC DNA]</scope>
    <source>
        <strain evidence="1 2">DSM 102940</strain>
    </source>
</reference>
<comment type="caution">
    <text evidence="1">The sequence shown here is derived from an EMBL/GenBank/DDBJ whole genome shotgun (WGS) entry which is preliminary data.</text>
</comment>
<evidence type="ECO:0000313" key="2">
    <source>
        <dbReference type="Proteomes" id="UP000294919"/>
    </source>
</evidence>
<sequence>MKGYRIFSERHIDEMKFSRIVIPVKNSNKNIYSVYEYEKIMIIYILRKVRFSIQSIHEFFKNTHYKIPSEFFKSIYKDEETICQTNEYIKFLDKHIEKARKVIKELQNRISNPPL</sequence>
<accession>A0A4R2L2E8</accession>
<keyword evidence="2" id="KW-1185">Reference proteome</keyword>
<dbReference type="Gene3D" id="1.10.1660.10">
    <property type="match status" value="1"/>
</dbReference>
<evidence type="ECO:0000313" key="1">
    <source>
        <dbReference type="EMBL" id="TCO77926.1"/>
    </source>
</evidence>
<name>A0A4R2L2E8_9FIRM</name>
<proteinExistence type="predicted"/>
<organism evidence="1 2">
    <name type="scientific">Marinisporobacter balticus</name>
    <dbReference type="NCBI Taxonomy" id="2018667"/>
    <lineage>
        <taxon>Bacteria</taxon>
        <taxon>Bacillati</taxon>
        <taxon>Bacillota</taxon>
        <taxon>Clostridia</taxon>
        <taxon>Peptostreptococcales</taxon>
        <taxon>Thermotaleaceae</taxon>
        <taxon>Marinisporobacter</taxon>
    </lineage>
</organism>
<dbReference type="Proteomes" id="UP000294919">
    <property type="component" value="Unassembled WGS sequence"/>
</dbReference>